<dbReference type="Gene3D" id="2.40.10.480">
    <property type="match status" value="1"/>
</dbReference>
<feature type="domain" description="Pyrrolo-quinoline quinone repeat" evidence="2">
    <location>
        <begin position="361"/>
        <end position="452"/>
    </location>
</feature>
<dbReference type="SUPFAM" id="SSF50998">
    <property type="entry name" value="Quinoprotein alcohol dehydrogenase-like"/>
    <property type="match status" value="3"/>
</dbReference>
<dbReference type="AlphaFoldDB" id="A0A1N7EB16"/>
<evidence type="ECO:0000256" key="1">
    <source>
        <dbReference type="SAM" id="MobiDB-lite"/>
    </source>
</evidence>
<dbReference type="InterPro" id="IPR015943">
    <property type="entry name" value="WD40/YVTN_repeat-like_dom_sf"/>
</dbReference>
<feature type="domain" description="Pyrrolo-quinoline quinone repeat" evidence="2">
    <location>
        <begin position="87"/>
        <end position="194"/>
    </location>
</feature>
<dbReference type="InterPro" id="IPR011047">
    <property type="entry name" value="Quinoprotein_ADH-like_sf"/>
</dbReference>
<name>A0A1N7EB16_9EURY</name>
<dbReference type="PANTHER" id="PTHR34512:SF30">
    <property type="entry name" value="OUTER MEMBRANE PROTEIN ASSEMBLY FACTOR BAMB"/>
    <property type="match status" value="1"/>
</dbReference>
<gene>
    <name evidence="3" type="ORF">SAMN05421858_4184</name>
</gene>
<sequence length="454" mass="48178">MSDDKVSSGGWSRRRAIAAAGGMIAVGGCLTESKPEQSPPAQDTTPEPEDEEDSSASDSWPCFGYDAGNRGSAPTASGPAQNPRIEWTFDAGTPTMNSSPVVVDNVVYTTGTGDPGGIRAVDTESGEQVWKFDTDGYVSSAPAVVDGVLYAGTWGKQFYAVDIENGNQRWTVDIGHRFNSSSPVVADGRIFVGTIGDGPLLVSGPEDEEKFEACALLALDAETGDELWRYDDFGERDHIESSPAVADGRVHFSGEETVYALDVETGEVAWSRNIIGGSYASPAVGDGLVYYATPYRGDSPSRLWALDAETGETRWTYGMEDMSQKISPAVADGTVYVPASSTRICSLAGGSDDDNCSGVTRGRLYAVDAKTGTERWKAEIKTDTRSSPAVADGVVYVGCRNGLSAVTVDGENAWRFDFEGEREDSPYVESSPAVAAGRVFIGASDGQLRSISEE</sequence>
<dbReference type="OrthoDB" id="145878at2157"/>
<organism evidence="3 4">
    <name type="scientific">Haladaptatus litoreus</name>
    <dbReference type="NCBI Taxonomy" id="553468"/>
    <lineage>
        <taxon>Archaea</taxon>
        <taxon>Methanobacteriati</taxon>
        <taxon>Methanobacteriota</taxon>
        <taxon>Stenosarchaea group</taxon>
        <taxon>Halobacteria</taxon>
        <taxon>Halobacteriales</taxon>
        <taxon>Haladaptataceae</taxon>
        <taxon>Haladaptatus</taxon>
    </lineage>
</organism>
<dbReference type="Pfam" id="PF13360">
    <property type="entry name" value="PQQ_2"/>
    <property type="match status" value="3"/>
</dbReference>
<accession>A0A1N7EB16</accession>
<keyword evidence="4" id="KW-1185">Reference proteome</keyword>
<evidence type="ECO:0000313" key="3">
    <source>
        <dbReference type="EMBL" id="SIR85322.1"/>
    </source>
</evidence>
<dbReference type="Gene3D" id="2.130.10.10">
    <property type="entry name" value="YVTN repeat-like/Quinoprotein amine dehydrogenase"/>
    <property type="match status" value="2"/>
</dbReference>
<proteinExistence type="predicted"/>
<dbReference type="EMBL" id="FTNO01000005">
    <property type="protein sequence ID" value="SIR85322.1"/>
    <property type="molecule type" value="Genomic_DNA"/>
</dbReference>
<dbReference type="PANTHER" id="PTHR34512">
    <property type="entry name" value="CELL SURFACE PROTEIN"/>
    <property type="match status" value="1"/>
</dbReference>
<dbReference type="SMART" id="SM00564">
    <property type="entry name" value="PQQ"/>
    <property type="match status" value="7"/>
</dbReference>
<evidence type="ECO:0000259" key="2">
    <source>
        <dbReference type="Pfam" id="PF13360"/>
    </source>
</evidence>
<dbReference type="RefSeq" id="WP_076432217.1">
    <property type="nucleotide sequence ID" value="NZ_FTNO01000005.1"/>
</dbReference>
<feature type="domain" description="Pyrrolo-quinoline quinone repeat" evidence="2">
    <location>
        <begin position="217"/>
        <end position="347"/>
    </location>
</feature>
<dbReference type="PROSITE" id="PS51257">
    <property type="entry name" value="PROKAR_LIPOPROTEIN"/>
    <property type="match status" value="1"/>
</dbReference>
<feature type="region of interest" description="Disordered" evidence="1">
    <location>
        <begin position="28"/>
        <end position="85"/>
    </location>
</feature>
<dbReference type="Proteomes" id="UP000186914">
    <property type="component" value="Unassembled WGS sequence"/>
</dbReference>
<protein>
    <submittedName>
        <fullName evidence="3">Outer membrane protein assembly factor BamB, contains PQQ-like beta-propeller repeat</fullName>
    </submittedName>
</protein>
<dbReference type="InterPro" id="IPR002372">
    <property type="entry name" value="PQQ_rpt_dom"/>
</dbReference>
<dbReference type="InterPro" id="IPR018391">
    <property type="entry name" value="PQQ_b-propeller_rpt"/>
</dbReference>
<feature type="compositionally biased region" description="Acidic residues" evidence="1">
    <location>
        <begin position="46"/>
        <end position="55"/>
    </location>
</feature>
<reference evidence="4" key="1">
    <citation type="submission" date="2017-01" db="EMBL/GenBank/DDBJ databases">
        <authorList>
            <person name="Varghese N."/>
            <person name="Submissions S."/>
        </authorList>
    </citation>
    <scope>NUCLEOTIDE SEQUENCE [LARGE SCALE GENOMIC DNA]</scope>
    <source>
        <strain evidence="4">CGMCC 1.7737</strain>
    </source>
</reference>
<evidence type="ECO:0000313" key="4">
    <source>
        <dbReference type="Proteomes" id="UP000186914"/>
    </source>
</evidence>